<accession>A0ABR2G6D3</accession>
<gene>
    <name evidence="1" type="ORF">V6N12_064641</name>
</gene>
<sequence>MTNRELQNALLIAAETQKRKFQSRQEVTSKQLPNGSFSTPTSVGMRHQYKFILWGKVKCISSTAKPKDEAKFESSGSEASMQ</sequence>
<keyword evidence="2" id="KW-1185">Reference proteome</keyword>
<organism evidence="1 2">
    <name type="scientific">Hibiscus sabdariffa</name>
    <name type="common">roselle</name>
    <dbReference type="NCBI Taxonomy" id="183260"/>
    <lineage>
        <taxon>Eukaryota</taxon>
        <taxon>Viridiplantae</taxon>
        <taxon>Streptophyta</taxon>
        <taxon>Embryophyta</taxon>
        <taxon>Tracheophyta</taxon>
        <taxon>Spermatophyta</taxon>
        <taxon>Magnoliopsida</taxon>
        <taxon>eudicotyledons</taxon>
        <taxon>Gunneridae</taxon>
        <taxon>Pentapetalae</taxon>
        <taxon>rosids</taxon>
        <taxon>malvids</taxon>
        <taxon>Malvales</taxon>
        <taxon>Malvaceae</taxon>
        <taxon>Malvoideae</taxon>
        <taxon>Hibiscus</taxon>
    </lineage>
</organism>
<comment type="caution">
    <text evidence="1">The sequence shown here is derived from an EMBL/GenBank/DDBJ whole genome shotgun (WGS) entry which is preliminary data.</text>
</comment>
<name>A0ABR2G6D3_9ROSI</name>
<evidence type="ECO:0000313" key="1">
    <source>
        <dbReference type="EMBL" id="KAK8596142.1"/>
    </source>
</evidence>
<dbReference type="EMBL" id="JBBPBM010000002">
    <property type="protein sequence ID" value="KAK8596142.1"/>
    <property type="molecule type" value="Genomic_DNA"/>
</dbReference>
<dbReference type="Proteomes" id="UP001472677">
    <property type="component" value="Unassembled WGS sequence"/>
</dbReference>
<protein>
    <submittedName>
        <fullName evidence="1">Uncharacterized protein</fullName>
    </submittedName>
</protein>
<evidence type="ECO:0000313" key="2">
    <source>
        <dbReference type="Proteomes" id="UP001472677"/>
    </source>
</evidence>
<reference evidence="1 2" key="1">
    <citation type="journal article" date="2024" name="G3 (Bethesda)">
        <title>Genome assembly of Hibiscus sabdariffa L. provides insights into metabolisms of medicinal natural products.</title>
        <authorList>
            <person name="Kim T."/>
        </authorList>
    </citation>
    <scope>NUCLEOTIDE SEQUENCE [LARGE SCALE GENOMIC DNA]</scope>
    <source>
        <strain evidence="1">TK-2024</strain>
        <tissue evidence="1">Old leaves</tissue>
    </source>
</reference>
<proteinExistence type="predicted"/>